<dbReference type="GO" id="GO:0005886">
    <property type="term" value="C:plasma membrane"/>
    <property type="evidence" value="ECO:0007669"/>
    <property type="project" value="UniProtKB-SubCell"/>
</dbReference>
<name>A0A162MQV9_9FIRM</name>
<evidence type="ECO:0000259" key="15">
    <source>
        <dbReference type="PROSITE" id="PS50109"/>
    </source>
</evidence>
<gene>
    <name evidence="17" type="primary">zraS_2</name>
    <name evidence="17" type="ORF">ATZ99_07880</name>
</gene>
<dbReference type="EMBL" id="LOHZ01000023">
    <property type="protein sequence ID" value="KYO66971.1"/>
    <property type="molecule type" value="Genomic_DNA"/>
</dbReference>
<dbReference type="Pfam" id="PF00512">
    <property type="entry name" value="HisKA"/>
    <property type="match status" value="1"/>
</dbReference>
<keyword evidence="11 14" id="KW-1133">Transmembrane helix</keyword>
<evidence type="ECO:0000313" key="18">
    <source>
        <dbReference type="Proteomes" id="UP000075737"/>
    </source>
</evidence>
<evidence type="ECO:0000256" key="8">
    <source>
        <dbReference type="ARBA" id="ARBA00022741"/>
    </source>
</evidence>
<dbReference type="InterPro" id="IPR050398">
    <property type="entry name" value="HssS/ArlS-like"/>
</dbReference>
<keyword evidence="10" id="KW-0067">ATP-binding</keyword>
<dbReference type="CDD" id="cd06225">
    <property type="entry name" value="HAMP"/>
    <property type="match status" value="1"/>
</dbReference>
<evidence type="ECO:0000256" key="9">
    <source>
        <dbReference type="ARBA" id="ARBA00022777"/>
    </source>
</evidence>
<evidence type="ECO:0000256" key="4">
    <source>
        <dbReference type="ARBA" id="ARBA00022475"/>
    </source>
</evidence>
<dbReference type="InterPro" id="IPR003594">
    <property type="entry name" value="HATPase_dom"/>
</dbReference>
<evidence type="ECO:0000256" key="5">
    <source>
        <dbReference type="ARBA" id="ARBA00022553"/>
    </source>
</evidence>
<evidence type="ECO:0000256" key="2">
    <source>
        <dbReference type="ARBA" id="ARBA00004651"/>
    </source>
</evidence>
<feature type="transmembrane region" description="Helical" evidence="14">
    <location>
        <begin position="64"/>
        <end position="88"/>
    </location>
</feature>
<dbReference type="InterPro" id="IPR036097">
    <property type="entry name" value="HisK_dim/P_sf"/>
</dbReference>
<dbReference type="Gene3D" id="3.30.565.10">
    <property type="entry name" value="Histidine kinase-like ATPase, C-terminal domain"/>
    <property type="match status" value="1"/>
</dbReference>
<dbReference type="InterPro" id="IPR036890">
    <property type="entry name" value="HATPase_C_sf"/>
</dbReference>
<evidence type="ECO:0000256" key="11">
    <source>
        <dbReference type="ARBA" id="ARBA00022989"/>
    </source>
</evidence>
<dbReference type="OrthoDB" id="9796330at2"/>
<proteinExistence type="predicted"/>
<keyword evidence="9" id="KW-0418">Kinase</keyword>
<dbReference type="Proteomes" id="UP000075737">
    <property type="component" value="Unassembled WGS sequence"/>
</dbReference>
<dbReference type="InterPro" id="IPR003660">
    <property type="entry name" value="HAMP_dom"/>
</dbReference>
<keyword evidence="13 14" id="KW-0472">Membrane</keyword>
<dbReference type="PROSITE" id="PS50109">
    <property type="entry name" value="HIS_KIN"/>
    <property type="match status" value="1"/>
</dbReference>
<keyword evidence="18" id="KW-1185">Reference proteome</keyword>
<dbReference type="EC" id="2.7.13.3" evidence="3"/>
<keyword evidence="4" id="KW-1003">Cell membrane</keyword>
<protein>
    <recommendedName>
        <fullName evidence="3">histidine kinase</fullName>
        <ecNumber evidence="3">2.7.13.3</ecNumber>
    </recommendedName>
</protein>
<dbReference type="RefSeq" id="WP_068747944.1">
    <property type="nucleotide sequence ID" value="NZ_LOHZ01000023.1"/>
</dbReference>
<keyword evidence="12" id="KW-0902">Two-component regulatory system</keyword>
<evidence type="ECO:0000256" key="7">
    <source>
        <dbReference type="ARBA" id="ARBA00022692"/>
    </source>
</evidence>
<dbReference type="PANTHER" id="PTHR45528">
    <property type="entry name" value="SENSOR HISTIDINE KINASE CPXA"/>
    <property type="match status" value="1"/>
</dbReference>
<dbReference type="Pfam" id="PF00672">
    <property type="entry name" value="HAMP"/>
    <property type="match status" value="1"/>
</dbReference>
<dbReference type="STRING" id="520767.ATZ99_07880"/>
<comment type="catalytic activity">
    <reaction evidence="1">
        <text>ATP + protein L-histidine = ADP + protein N-phospho-L-histidine.</text>
        <dbReference type="EC" id="2.7.13.3"/>
    </reaction>
</comment>
<keyword evidence="6 17" id="KW-0808">Transferase</keyword>
<dbReference type="Gene3D" id="6.10.340.10">
    <property type="match status" value="1"/>
</dbReference>
<keyword evidence="7 14" id="KW-0812">Transmembrane</keyword>
<evidence type="ECO:0000256" key="10">
    <source>
        <dbReference type="ARBA" id="ARBA00022840"/>
    </source>
</evidence>
<dbReference type="SUPFAM" id="SSF47384">
    <property type="entry name" value="Homodimeric domain of signal transducing histidine kinase"/>
    <property type="match status" value="1"/>
</dbReference>
<evidence type="ECO:0000256" key="13">
    <source>
        <dbReference type="ARBA" id="ARBA00023136"/>
    </source>
</evidence>
<comment type="caution">
    <text evidence="17">The sequence shown here is derived from an EMBL/GenBank/DDBJ whole genome shotgun (WGS) entry which is preliminary data.</text>
</comment>
<evidence type="ECO:0000256" key="3">
    <source>
        <dbReference type="ARBA" id="ARBA00012438"/>
    </source>
</evidence>
<organism evidence="17 18">
    <name type="scientific">Thermovenabulum gondwanense</name>
    <dbReference type="NCBI Taxonomy" id="520767"/>
    <lineage>
        <taxon>Bacteria</taxon>
        <taxon>Bacillati</taxon>
        <taxon>Bacillota</taxon>
        <taxon>Clostridia</taxon>
        <taxon>Thermosediminibacterales</taxon>
        <taxon>Thermosediminibacteraceae</taxon>
        <taxon>Thermovenabulum</taxon>
    </lineage>
</organism>
<dbReference type="SMART" id="SM00387">
    <property type="entry name" value="HATPase_c"/>
    <property type="match status" value="1"/>
</dbReference>
<evidence type="ECO:0000256" key="1">
    <source>
        <dbReference type="ARBA" id="ARBA00000085"/>
    </source>
</evidence>
<dbReference type="Pfam" id="PF02518">
    <property type="entry name" value="HATPase_c"/>
    <property type="match status" value="1"/>
</dbReference>
<dbReference type="SUPFAM" id="SSF55874">
    <property type="entry name" value="ATPase domain of HSP90 chaperone/DNA topoisomerase II/histidine kinase"/>
    <property type="match status" value="1"/>
</dbReference>
<keyword evidence="8" id="KW-0547">Nucleotide-binding</keyword>
<evidence type="ECO:0000256" key="14">
    <source>
        <dbReference type="SAM" id="Phobius"/>
    </source>
</evidence>
<keyword evidence="5" id="KW-0597">Phosphoprotein</keyword>
<dbReference type="PROSITE" id="PS50885">
    <property type="entry name" value="HAMP"/>
    <property type="match status" value="1"/>
</dbReference>
<accession>A0A162MQV9</accession>
<dbReference type="GO" id="GO:0005524">
    <property type="term" value="F:ATP binding"/>
    <property type="evidence" value="ECO:0007669"/>
    <property type="project" value="UniProtKB-KW"/>
</dbReference>
<dbReference type="FunFam" id="3.30.565.10:FF:000006">
    <property type="entry name" value="Sensor histidine kinase WalK"/>
    <property type="match status" value="1"/>
</dbReference>
<dbReference type="InterPro" id="IPR003661">
    <property type="entry name" value="HisK_dim/P_dom"/>
</dbReference>
<comment type="subcellular location">
    <subcellularLocation>
        <location evidence="2">Cell membrane</location>
        <topology evidence="2">Multi-pass membrane protein</topology>
    </subcellularLocation>
</comment>
<dbReference type="AlphaFoldDB" id="A0A162MQV9"/>
<dbReference type="PRINTS" id="PR00344">
    <property type="entry name" value="BCTRLSENSOR"/>
</dbReference>
<reference evidence="17 18" key="1">
    <citation type="submission" date="2015-12" db="EMBL/GenBank/DDBJ databases">
        <title>Draft genome of Thermovenabulum gondwanense isolated from a red thermophilic microbial mat colonisisng an outflow channel of a bore well.</title>
        <authorList>
            <person name="Patel B.K."/>
        </authorList>
    </citation>
    <scope>NUCLEOTIDE SEQUENCE [LARGE SCALE GENOMIC DNA]</scope>
    <source>
        <strain evidence="17 18">R270</strain>
    </source>
</reference>
<dbReference type="SMART" id="SM00304">
    <property type="entry name" value="HAMP"/>
    <property type="match status" value="1"/>
</dbReference>
<evidence type="ECO:0000259" key="16">
    <source>
        <dbReference type="PROSITE" id="PS50885"/>
    </source>
</evidence>
<dbReference type="GO" id="GO:0000155">
    <property type="term" value="F:phosphorelay sensor kinase activity"/>
    <property type="evidence" value="ECO:0007669"/>
    <property type="project" value="InterPro"/>
</dbReference>
<dbReference type="PANTHER" id="PTHR45528:SF1">
    <property type="entry name" value="SENSOR HISTIDINE KINASE CPXA"/>
    <property type="match status" value="1"/>
</dbReference>
<dbReference type="InterPro" id="IPR005467">
    <property type="entry name" value="His_kinase_dom"/>
</dbReference>
<dbReference type="SUPFAM" id="SSF158472">
    <property type="entry name" value="HAMP domain-like"/>
    <property type="match status" value="1"/>
</dbReference>
<dbReference type="CDD" id="cd00082">
    <property type="entry name" value="HisKA"/>
    <property type="match status" value="1"/>
</dbReference>
<sequence length="367" mass="41392">MRSIESRILIPFLIIIIFSLAVLGFTSYYGSYKIFKSLLYYLPDYNESLYTGFVSSKLLELQKYTILVAIISIIVASQLTFFFTYGIVKPIKKLSIACERVAKGDFEVKVEYKSEDEIGTLKDAFNTMVAKIKEYIENIEKINRLSLVGEMSASLAHEIRNPLQGIKSCLQVIETDLKESNFSKELFPLVYNEINRIDKIISDLLSYGRPSEPHFELIVLDNVLNEILPLVDSMIKKKSLNLKIDLEKDLEIYVDSSHLKQIIINVISNAVKACREKDSIFIKAQKKDGEVVIEIRDTGIGIAKENLSKIFNPFFTAFGEGTGLGLCVVQVLVNQNNGKLKVESEENNGTSFYISFPCAISHTMSGN</sequence>
<feature type="domain" description="Histidine kinase" evidence="15">
    <location>
        <begin position="154"/>
        <end position="360"/>
    </location>
</feature>
<evidence type="ECO:0000313" key="17">
    <source>
        <dbReference type="EMBL" id="KYO66971.1"/>
    </source>
</evidence>
<feature type="transmembrane region" description="Helical" evidence="14">
    <location>
        <begin position="12"/>
        <end position="30"/>
    </location>
</feature>
<dbReference type="Gene3D" id="1.10.287.130">
    <property type="match status" value="1"/>
</dbReference>
<feature type="domain" description="HAMP" evidence="16">
    <location>
        <begin position="85"/>
        <end position="137"/>
    </location>
</feature>
<evidence type="ECO:0000256" key="12">
    <source>
        <dbReference type="ARBA" id="ARBA00023012"/>
    </source>
</evidence>
<evidence type="ECO:0000256" key="6">
    <source>
        <dbReference type="ARBA" id="ARBA00022679"/>
    </source>
</evidence>
<dbReference type="SMART" id="SM00388">
    <property type="entry name" value="HisKA"/>
    <property type="match status" value="1"/>
</dbReference>
<dbReference type="InterPro" id="IPR004358">
    <property type="entry name" value="Sig_transdc_His_kin-like_C"/>
</dbReference>
<dbReference type="PATRIC" id="fig|520767.4.peg.873"/>